<evidence type="ECO:0000313" key="7">
    <source>
        <dbReference type="EMBL" id="KAJ0968531.1"/>
    </source>
</evidence>
<evidence type="ECO:0000256" key="2">
    <source>
        <dbReference type="ARBA" id="ARBA00022723"/>
    </source>
</evidence>
<dbReference type="Pfam" id="PF03936">
    <property type="entry name" value="Terpene_synth_C"/>
    <property type="match status" value="2"/>
</dbReference>
<reference evidence="7" key="2">
    <citation type="journal article" date="2022" name="Hortic Res">
        <title>The genome of Dioscorea zingiberensis sheds light on the biosynthesis, origin and evolution of the medicinally important diosgenin saponins.</title>
        <authorList>
            <person name="Li Y."/>
            <person name="Tan C."/>
            <person name="Li Z."/>
            <person name="Guo J."/>
            <person name="Li S."/>
            <person name="Chen X."/>
            <person name="Wang C."/>
            <person name="Dai X."/>
            <person name="Yang H."/>
            <person name="Song W."/>
            <person name="Hou L."/>
            <person name="Xu J."/>
            <person name="Tong Z."/>
            <person name="Xu A."/>
            <person name="Yuan X."/>
            <person name="Wang W."/>
            <person name="Yang Q."/>
            <person name="Chen L."/>
            <person name="Sun Z."/>
            <person name="Wang K."/>
            <person name="Pan B."/>
            <person name="Chen J."/>
            <person name="Bao Y."/>
            <person name="Liu F."/>
            <person name="Qi X."/>
            <person name="Gang D.R."/>
            <person name="Wen J."/>
            <person name="Li J."/>
        </authorList>
    </citation>
    <scope>NUCLEOTIDE SEQUENCE</scope>
    <source>
        <strain evidence="7">Dzin_1.0</strain>
    </source>
</reference>
<dbReference type="InterPro" id="IPR050148">
    <property type="entry name" value="Terpene_synthase-like"/>
</dbReference>
<dbReference type="SFLD" id="SFLDG01014">
    <property type="entry name" value="Terpene_Cyclase_Like_1_N-term"/>
    <property type="match status" value="2"/>
</dbReference>
<keyword evidence="2" id="KW-0479">Metal-binding</keyword>
<dbReference type="InterPro" id="IPR036965">
    <property type="entry name" value="Terpene_synth_N_sf"/>
</dbReference>
<keyword evidence="8" id="KW-1185">Reference proteome</keyword>
<feature type="domain" description="Terpene synthase metal-binding" evidence="6">
    <location>
        <begin position="785"/>
        <end position="1024"/>
    </location>
</feature>
<dbReference type="PANTHER" id="PTHR31225:SF0">
    <property type="entry name" value="S-(+)-LINALOOL SYNTHASE, CHLOROPLASTIC"/>
    <property type="match status" value="1"/>
</dbReference>
<feature type="domain" description="Terpene synthase metal-binding" evidence="6">
    <location>
        <begin position="300"/>
        <end position="539"/>
    </location>
</feature>
<dbReference type="SUPFAM" id="SSF48576">
    <property type="entry name" value="Terpenoid synthases"/>
    <property type="match status" value="2"/>
</dbReference>
<feature type="domain" description="Terpene synthase N-terminal" evidence="5">
    <location>
        <begin position="84"/>
        <end position="240"/>
    </location>
</feature>
<dbReference type="InterPro" id="IPR034741">
    <property type="entry name" value="Terpene_cyclase-like_1_C"/>
</dbReference>
<dbReference type="SUPFAM" id="SSF48239">
    <property type="entry name" value="Terpenoid cyclases/Protein prenyltransferases"/>
    <property type="match status" value="2"/>
</dbReference>
<feature type="domain" description="Terpene synthase N-terminal" evidence="5">
    <location>
        <begin position="570"/>
        <end position="725"/>
    </location>
</feature>
<keyword evidence="4" id="KW-0456">Lyase</keyword>
<dbReference type="AlphaFoldDB" id="A0A9D5C8A6"/>
<dbReference type="OrthoDB" id="672026at2759"/>
<gene>
    <name evidence="7" type="ORF">J5N97_025448</name>
</gene>
<sequence length="1078" mass="125067">MDKMLSISSALPKSFLPSFSPFVSPKVHHQLPCISPAATIRCTAYRYKELTTSHSYSYKELTTSHGHHLLPPIDAPESFKHELQIKHSKSLSTVRDMLLISKEGSSLESMVIIDKLQQLGIDHLFIEEIGSTLSSIYDKYVHDHEHVGDLFQSTLFFRLFREHGYDVSPNMLNKFIDNKSGEFKLSSSKDIKGLLSLYEASHLNNGEEILRKAKEFSSKHLWDSIQWLETKYAKQVRQTLEHPYHMSIQRYKAIQYIANHYQDDHQNGCQDVLLELAKSEFNRVQLLHQRELNEILSWWKNTRLAQDLSFVRDQPLKWYLWPLTVVPHPHLSMCRIELTKAIAFIYIIDDIFDVHGTLEELSLFTQAINKWDLSSIDVLPNYMKVCYNALYKITNEIADITLKEYGWNPINTLSKSWAKLCTAFLQEAKWFASGQVPNKDEYLRNAVISSGVFIVIVHLFFLMGNGLTKENVEHIEEDPSFISYTGTILRLWDDLGSAKDENQNGFDGSYMELYMKEHPQCSAKEAHDHVMLIISRTWETLNKESFSQTSFPRPLVRASVNLARMDELQIKHSENISTVRDMILISKEVSPLESMVIIDKLQQLGIDHLFVEEIGSTLSSIYDIYIHDHKHDDDLFQSTLFFRLFREHGYDVSPNMLNKFIDNKSGEFKLSSSKDIKGLLSLYEASHLNNGEEILRKAKEFSSKHLWDSIQWLETKYAKQVRQTLEHPYHMSIQRYKARQYIANHYQDDNQNGCQDVLLELAKSEFNSVQLLHQRELKEVLSWWKNIGLAQDLSFVRDQPLKWYVGSLTVVPHPHLSMCRIELTKAIAFIYIIDDIFDVHGTLEELSLFTQAINKWDLSAIEVLPNYMKICYNALYKITNEIADITLKEYGWNPINTLSKSWAKLFNAFLQEVKWFASGQVPNKDDYLRNAVISSGVFIVIVHLFFLMGNGLTKENVEQIEKDPSFIYHTGAILRLWDDLGSAKDENQNGFDGSYMELYMKEHPQCSTKEAHDHVILMISRAWETLNKESFSQTSFPQPLVRASLNLARMVRVMYSYDDDHHLPMLDDHVFSLLHHSL</sequence>
<evidence type="ECO:0000256" key="3">
    <source>
        <dbReference type="ARBA" id="ARBA00022842"/>
    </source>
</evidence>
<dbReference type="InterPro" id="IPR005630">
    <property type="entry name" value="Terpene_synthase_metal-bd"/>
</dbReference>
<evidence type="ECO:0000256" key="1">
    <source>
        <dbReference type="ARBA" id="ARBA00001946"/>
    </source>
</evidence>
<comment type="caution">
    <text evidence="7">The sequence shown here is derived from an EMBL/GenBank/DDBJ whole genome shotgun (WGS) entry which is preliminary data.</text>
</comment>
<dbReference type="PANTHER" id="PTHR31225">
    <property type="entry name" value="OS04G0344100 PROTEIN-RELATED"/>
    <property type="match status" value="1"/>
</dbReference>
<evidence type="ECO:0000256" key="4">
    <source>
        <dbReference type="ARBA" id="ARBA00023239"/>
    </source>
</evidence>
<dbReference type="InterPro" id="IPR001906">
    <property type="entry name" value="Terpene_synth_N"/>
</dbReference>
<dbReference type="InterPro" id="IPR008930">
    <property type="entry name" value="Terpenoid_cyclase/PrenylTrfase"/>
</dbReference>
<comment type="cofactor">
    <cofactor evidence="1">
        <name>Mg(2+)</name>
        <dbReference type="ChEBI" id="CHEBI:18420"/>
    </cofactor>
</comment>
<accession>A0A9D5C8A6</accession>
<dbReference type="GO" id="GO:0000287">
    <property type="term" value="F:magnesium ion binding"/>
    <property type="evidence" value="ECO:0007669"/>
    <property type="project" value="InterPro"/>
</dbReference>
<dbReference type="Gene3D" id="1.10.600.10">
    <property type="entry name" value="Farnesyl Diphosphate Synthase"/>
    <property type="match status" value="2"/>
</dbReference>
<proteinExistence type="predicted"/>
<name>A0A9D5C8A6_9LILI</name>
<evidence type="ECO:0000259" key="5">
    <source>
        <dbReference type="Pfam" id="PF01397"/>
    </source>
</evidence>
<evidence type="ECO:0000259" key="6">
    <source>
        <dbReference type="Pfam" id="PF03936"/>
    </source>
</evidence>
<dbReference type="SFLD" id="SFLDS00005">
    <property type="entry name" value="Isoprenoid_Synthase_Type_I"/>
    <property type="match status" value="2"/>
</dbReference>
<dbReference type="Pfam" id="PF01397">
    <property type="entry name" value="Terpene_synth"/>
    <property type="match status" value="2"/>
</dbReference>
<organism evidence="7 8">
    <name type="scientific">Dioscorea zingiberensis</name>
    <dbReference type="NCBI Taxonomy" id="325984"/>
    <lineage>
        <taxon>Eukaryota</taxon>
        <taxon>Viridiplantae</taxon>
        <taxon>Streptophyta</taxon>
        <taxon>Embryophyta</taxon>
        <taxon>Tracheophyta</taxon>
        <taxon>Spermatophyta</taxon>
        <taxon>Magnoliopsida</taxon>
        <taxon>Liliopsida</taxon>
        <taxon>Dioscoreales</taxon>
        <taxon>Dioscoreaceae</taxon>
        <taxon>Dioscorea</taxon>
    </lineage>
</organism>
<dbReference type="Gene3D" id="1.50.10.130">
    <property type="entry name" value="Terpene synthase, N-terminal domain"/>
    <property type="match status" value="2"/>
</dbReference>
<keyword evidence="3" id="KW-0460">Magnesium</keyword>
<dbReference type="EMBL" id="JAGGNH010000007">
    <property type="protein sequence ID" value="KAJ0968531.1"/>
    <property type="molecule type" value="Genomic_DNA"/>
</dbReference>
<dbReference type="FunFam" id="1.10.600.10:FF:000007">
    <property type="entry name" value="Isoprene synthase, chloroplastic"/>
    <property type="match status" value="2"/>
</dbReference>
<reference evidence="7" key="1">
    <citation type="submission" date="2021-03" db="EMBL/GenBank/DDBJ databases">
        <authorList>
            <person name="Li Z."/>
            <person name="Yang C."/>
        </authorList>
    </citation>
    <scope>NUCLEOTIDE SEQUENCE</scope>
    <source>
        <strain evidence="7">Dzin_1.0</strain>
        <tissue evidence="7">Leaf</tissue>
    </source>
</reference>
<dbReference type="GO" id="GO:0010333">
    <property type="term" value="F:terpene synthase activity"/>
    <property type="evidence" value="ECO:0007669"/>
    <property type="project" value="InterPro"/>
</dbReference>
<dbReference type="CDD" id="cd00684">
    <property type="entry name" value="Terpene_cyclase_plant_C1"/>
    <property type="match status" value="2"/>
</dbReference>
<dbReference type="InterPro" id="IPR008949">
    <property type="entry name" value="Isoprenoid_synthase_dom_sf"/>
</dbReference>
<dbReference type="Proteomes" id="UP001085076">
    <property type="component" value="Miscellaneous, Linkage group lg07"/>
</dbReference>
<protein>
    <submittedName>
        <fullName evidence="7">Uncharacterized protein</fullName>
    </submittedName>
</protein>
<dbReference type="SFLD" id="SFLDG01019">
    <property type="entry name" value="Terpene_Cyclase_Like_1_C_Termi"/>
    <property type="match status" value="2"/>
</dbReference>
<dbReference type="InterPro" id="IPR044814">
    <property type="entry name" value="Terpene_cyclase_plant_C1"/>
</dbReference>
<dbReference type="GO" id="GO:0016102">
    <property type="term" value="P:diterpenoid biosynthetic process"/>
    <property type="evidence" value="ECO:0007669"/>
    <property type="project" value="InterPro"/>
</dbReference>
<evidence type="ECO:0000313" key="8">
    <source>
        <dbReference type="Proteomes" id="UP001085076"/>
    </source>
</evidence>